<evidence type="ECO:0000256" key="3">
    <source>
        <dbReference type="ARBA" id="ARBA00022801"/>
    </source>
</evidence>
<dbReference type="RefSeq" id="WP_109647647.1">
    <property type="nucleotide sequence ID" value="NZ_QGGB01000009.1"/>
</dbReference>
<protein>
    <submittedName>
        <fullName evidence="5">Dipeptidase</fullName>
    </submittedName>
</protein>
<evidence type="ECO:0000256" key="2">
    <source>
        <dbReference type="ARBA" id="ARBA00022723"/>
    </source>
</evidence>
<keyword evidence="2" id="KW-0479">Metal-binding</keyword>
<keyword evidence="3" id="KW-0378">Hydrolase</keyword>
<keyword evidence="6" id="KW-1185">Reference proteome</keyword>
<dbReference type="NCBIfam" id="NF005914">
    <property type="entry name" value="PRK07907.1"/>
    <property type="match status" value="1"/>
</dbReference>
<dbReference type="Gene3D" id="3.40.630.10">
    <property type="entry name" value="Zn peptidases"/>
    <property type="match status" value="1"/>
</dbReference>
<dbReference type="CDD" id="cd05680">
    <property type="entry name" value="M20_dipept_like"/>
    <property type="match status" value="1"/>
</dbReference>
<gene>
    <name evidence="5" type="ORF">DDZ15_13555</name>
</gene>
<dbReference type="SUPFAM" id="SSF53187">
    <property type="entry name" value="Zn-dependent exopeptidases"/>
    <property type="match status" value="1"/>
</dbReference>
<dbReference type="InterPro" id="IPR002933">
    <property type="entry name" value="Peptidase_M20"/>
</dbReference>
<comment type="caution">
    <text evidence="5">The sequence shown here is derived from an EMBL/GenBank/DDBJ whole genome shotgun (WGS) entry which is preliminary data.</text>
</comment>
<dbReference type="FunFam" id="3.30.70.360:FF:000016">
    <property type="entry name" value="Peptidase family M20/M25/M40"/>
    <property type="match status" value="1"/>
</dbReference>
<dbReference type="InterPro" id="IPR051458">
    <property type="entry name" value="Cyt/Met_Dipeptidase"/>
</dbReference>
<feature type="domain" description="Peptidase M20 dimerisation" evidence="4">
    <location>
        <begin position="193"/>
        <end position="352"/>
    </location>
</feature>
<dbReference type="Pfam" id="PF01546">
    <property type="entry name" value="Peptidase_M20"/>
    <property type="match status" value="1"/>
</dbReference>
<dbReference type="GO" id="GO:0006508">
    <property type="term" value="P:proteolysis"/>
    <property type="evidence" value="ECO:0007669"/>
    <property type="project" value="UniProtKB-KW"/>
</dbReference>
<dbReference type="OrthoDB" id="9761532at2"/>
<dbReference type="NCBIfam" id="NF006053">
    <property type="entry name" value="PRK08201.1"/>
    <property type="match status" value="1"/>
</dbReference>
<dbReference type="PANTHER" id="PTHR43270">
    <property type="entry name" value="BETA-ALA-HIS DIPEPTIDASE"/>
    <property type="match status" value="1"/>
</dbReference>
<sequence length="457" mass="50666">MSAPQSYIDQHINTFQDQLFEFLRIPSVSTDSRHKGYVMNAAKFLIHQLENAGLEKVTLHETGGHPIVTAEKCPYEDRPTVLVYGHYDVQPSDPDDLWNTPPFEPTVKDGRVYARGASDDKGQSFTHIKAVESYLKTDTELPVNVKFILEGEEEIGSPHLIPFIKKHKDLLACDMVLISDTAMFGEDQPSITYGLRGLAYMEINIVGPNRDLHSGVYGGTVENPANVLCEIIAKLKDSNGVIQIPGFYDAVQPLTAEMRDAYKELPFNEEEYKSGLDLKELDGEKGYTTLERSSARPTLDVNGLWSGYQGEGAKTVLPAAAGAKVSMRLVPDQEPDKIAELFTDYVQSLAPDTVTVEVKAHHGGYPIVIDLDFYGLKAAAQAFRDVYEKDVLFSREGGSIPIVADFKKVLGVNSILMGFGLTRDALHSPNESFSLKDFHRGIKTSARFMELLPDFVE</sequence>
<evidence type="ECO:0000313" key="5">
    <source>
        <dbReference type="EMBL" id="PWN05619.1"/>
    </source>
</evidence>
<evidence type="ECO:0000259" key="4">
    <source>
        <dbReference type="Pfam" id="PF07687"/>
    </source>
</evidence>
<dbReference type="Gene3D" id="3.30.70.360">
    <property type="match status" value="1"/>
</dbReference>
<proteinExistence type="predicted"/>
<evidence type="ECO:0000313" key="6">
    <source>
        <dbReference type="Proteomes" id="UP000245533"/>
    </source>
</evidence>
<reference evidence="5 6" key="1">
    <citation type="submission" date="2018-05" db="EMBL/GenBank/DDBJ databases">
        <title>Rhodohalobacter halophilus gen. nov., sp. nov., a moderately halophilic member of the family Balneolaceae.</title>
        <authorList>
            <person name="Liu Z.-W."/>
        </authorList>
    </citation>
    <scope>NUCLEOTIDE SEQUENCE [LARGE SCALE GENOMIC DNA]</scope>
    <source>
        <strain evidence="5 6">8A47</strain>
    </source>
</reference>
<dbReference type="Proteomes" id="UP000245533">
    <property type="component" value="Unassembled WGS sequence"/>
</dbReference>
<keyword evidence="1" id="KW-0645">Protease</keyword>
<dbReference type="GO" id="GO:0008233">
    <property type="term" value="F:peptidase activity"/>
    <property type="evidence" value="ECO:0007669"/>
    <property type="project" value="UniProtKB-KW"/>
</dbReference>
<dbReference type="Pfam" id="PF07687">
    <property type="entry name" value="M20_dimer"/>
    <property type="match status" value="1"/>
</dbReference>
<dbReference type="InterPro" id="IPR011650">
    <property type="entry name" value="Peptidase_M20_dimer"/>
</dbReference>
<dbReference type="EMBL" id="QGGB01000009">
    <property type="protein sequence ID" value="PWN05619.1"/>
    <property type="molecule type" value="Genomic_DNA"/>
</dbReference>
<accession>A0A316TQU0</accession>
<name>A0A316TQU0_9BACT</name>
<dbReference type="PANTHER" id="PTHR43270:SF12">
    <property type="entry name" value="SUCCINYL-DIAMINOPIMELATE DESUCCINYLASE"/>
    <property type="match status" value="1"/>
</dbReference>
<dbReference type="GO" id="GO:0046872">
    <property type="term" value="F:metal ion binding"/>
    <property type="evidence" value="ECO:0007669"/>
    <property type="project" value="UniProtKB-KW"/>
</dbReference>
<evidence type="ECO:0000256" key="1">
    <source>
        <dbReference type="ARBA" id="ARBA00022670"/>
    </source>
</evidence>
<dbReference type="AlphaFoldDB" id="A0A316TQU0"/>
<dbReference type="NCBIfam" id="NF006579">
    <property type="entry name" value="PRK09104.1"/>
    <property type="match status" value="1"/>
</dbReference>
<organism evidence="5 6">
    <name type="scientific">Rhodohalobacter mucosus</name>
    <dbReference type="NCBI Taxonomy" id="2079485"/>
    <lineage>
        <taxon>Bacteria</taxon>
        <taxon>Pseudomonadati</taxon>
        <taxon>Balneolota</taxon>
        <taxon>Balneolia</taxon>
        <taxon>Balneolales</taxon>
        <taxon>Balneolaceae</taxon>
        <taxon>Rhodohalobacter</taxon>
    </lineage>
</organism>